<dbReference type="PANTHER" id="PTHR43236:SF1">
    <property type="entry name" value="BLL7220 PROTEIN"/>
    <property type="match status" value="1"/>
</dbReference>
<protein>
    <recommendedName>
        <fullName evidence="2">HTH cro/C1-type domain-containing protein</fullName>
    </recommendedName>
</protein>
<dbReference type="InterPro" id="IPR010982">
    <property type="entry name" value="Lambda_DNA-bd_dom_sf"/>
</dbReference>
<dbReference type="Gene3D" id="1.10.260.40">
    <property type="entry name" value="lambda repressor-like DNA-binding domains"/>
    <property type="match status" value="1"/>
</dbReference>
<accession>A0A3G1KP00</accession>
<dbReference type="InterPro" id="IPR010359">
    <property type="entry name" value="IrrE_HExxH"/>
</dbReference>
<reference evidence="3 4" key="1">
    <citation type="submission" date="2016-10" db="EMBL/GenBank/DDBJ databases">
        <title>Complete Genome Sequence of Peptococcaceae strain DCMF.</title>
        <authorList>
            <person name="Edwards R.J."/>
            <person name="Holland S.I."/>
            <person name="Deshpande N.P."/>
            <person name="Wong Y.K."/>
            <person name="Ertan H."/>
            <person name="Manefield M."/>
            <person name="Russell T.L."/>
            <person name="Lee M.J."/>
        </authorList>
    </citation>
    <scope>NUCLEOTIDE SEQUENCE [LARGE SCALE GENOMIC DNA]</scope>
    <source>
        <strain evidence="3 4">DCMF</strain>
    </source>
</reference>
<dbReference type="GO" id="GO:0003677">
    <property type="term" value="F:DNA binding"/>
    <property type="evidence" value="ECO:0007669"/>
    <property type="project" value="InterPro"/>
</dbReference>
<dbReference type="SMART" id="SM00530">
    <property type="entry name" value="HTH_XRE"/>
    <property type="match status" value="1"/>
</dbReference>
<dbReference type="Pfam" id="PF01381">
    <property type="entry name" value="HTH_3"/>
    <property type="match status" value="1"/>
</dbReference>
<dbReference type="Pfam" id="PF06114">
    <property type="entry name" value="Peptidase_M78"/>
    <property type="match status" value="1"/>
</dbReference>
<dbReference type="OrthoDB" id="9816277at2"/>
<dbReference type="KEGG" id="fwa:DCMF_04790"/>
<evidence type="ECO:0000259" key="2">
    <source>
        <dbReference type="PROSITE" id="PS50943"/>
    </source>
</evidence>
<keyword evidence="4" id="KW-1185">Reference proteome</keyword>
<dbReference type="AlphaFoldDB" id="A0A3G1KP00"/>
<evidence type="ECO:0000256" key="1">
    <source>
        <dbReference type="ARBA" id="ARBA00007227"/>
    </source>
</evidence>
<evidence type="ECO:0000313" key="3">
    <source>
        <dbReference type="EMBL" id="ATW24194.1"/>
    </source>
</evidence>
<name>A0A3G1KP00_FORW1</name>
<dbReference type="SUPFAM" id="SSF47413">
    <property type="entry name" value="lambda repressor-like DNA-binding domains"/>
    <property type="match status" value="1"/>
</dbReference>
<comment type="similarity">
    <text evidence="1">Belongs to the short-chain fatty acyl-CoA assimilation regulator (ScfR) family.</text>
</comment>
<proteinExistence type="inferred from homology"/>
<dbReference type="Proteomes" id="UP000323521">
    <property type="component" value="Chromosome"/>
</dbReference>
<dbReference type="PROSITE" id="PS50943">
    <property type="entry name" value="HTH_CROC1"/>
    <property type="match status" value="1"/>
</dbReference>
<dbReference type="InterPro" id="IPR052345">
    <property type="entry name" value="Rad_response_metalloprotease"/>
</dbReference>
<evidence type="ECO:0000313" key="4">
    <source>
        <dbReference type="Proteomes" id="UP000323521"/>
    </source>
</evidence>
<dbReference type="RefSeq" id="WP_148133369.1">
    <property type="nucleotide sequence ID" value="NZ_CP017634.1"/>
</dbReference>
<dbReference type="Gene3D" id="1.10.10.2910">
    <property type="match status" value="1"/>
</dbReference>
<gene>
    <name evidence="3" type="ORF">DCMF_04790</name>
</gene>
<dbReference type="CDD" id="cd00093">
    <property type="entry name" value="HTH_XRE"/>
    <property type="match status" value="1"/>
</dbReference>
<feature type="domain" description="HTH cro/C1-type" evidence="2">
    <location>
        <begin position="17"/>
        <end position="71"/>
    </location>
</feature>
<organism evidence="3 4">
    <name type="scientific">Formimonas warabiya</name>
    <dbReference type="NCBI Taxonomy" id="1761012"/>
    <lineage>
        <taxon>Bacteria</taxon>
        <taxon>Bacillati</taxon>
        <taxon>Bacillota</taxon>
        <taxon>Clostridia</taxon>
        <taxon>Eubacteriales</taxon>
        <taxon>Peptococcaceae</taxon>
        <taxon>Candidatus Formimonas</taxon>
    </lineage>
</organism>
<dbReference type="PANTHER" id="PTHR43236">
    <property type="entry name" value="ANTITOXIN HIGA1"/>
    <property type="match status" value="1"/>
</dbReference>
<dbReference type="EMBL" id="CP017634">
    <property type="protein sequence ID" value="ATW24194.1"/>
    <property type="molecule type" value="Genomic_DNA"/>
</dbReference>
<sequence>MRNSNMIYDVNPLPERIKEARMAKGYTMSQLAEKLSISRQAISQYELGVNTPKDEVFSKMVDFLGFPVNYFYKPIEYRLNNPVFFRSFKTAEKRVRDISRVRIGWMIEILLYLKRYIEFEQVTEGLIRSAPSKDDYYDDEIEEIALKVRKSFGLGLGPISDVALLLENHGFIVSKMALNEQKVDACSVLNTFEDRRPLIFLTEDKTAVHSRFDVAHELGHVVLHSWVDEEYLEDPQNLKRIEKEAFRFASAFLMPEETFSREIYSTSLESFLPLKKRWKVSIQAMIRRCYDLELFNQNQYEYLQRQISSRRARINEPLDDEICHEQPKTLKKAMQMLIDHKVQTPVEIVENLRLPVDQIEMLCGLEKGILRDKKEPYLRIVKNN</sequence>
<dbReference type="InterPro" id="IPR001387">
    <property type="entry name" value="Cro/C1-type_HTH"/>
</dbReference>